<reference evidence="5" key="1">
    <citation type="submission" date="2020-09" db="EMBL/GenBank/DDBJ databases">
        <title>Comparative genome analyses of four rice-infecting Rhizoctonia solani isolates reveal extensive enrichment of homogalacturonan modification genes.</title>
        <authorList>
            <person name="Lee D.-Y."/>
            <person name="Jeon J."/>
            <person name="Kim K.-T."/>
            <person name="Cheong K."/>
            <person name="Song H."/>
            <person name="Choi G."/>
            <person name="Ko J."/>
            <person name="Opiyo S.O."/>
            <person name="Zuo S."/>
            <person name="Madhav S."/>
            <person name="Lee Y.-H."/>
            <person name="Wang G.-L."/>
        </authorList>
    </citation>
    <scope>NUCLEOTIDE SEQUENCE</scope>
    <source>
        <strain evidence="5">AG1-IA WGL</strain>
    </source>
</reference>
<keyword evidence="2" id="KW-0677">Repeat</keyword>
<dbReference type="InterPro" id="IPR001680">
    <property type="entry name" value="WD40_rpt"/>
</dbReference>
<feature type="repeat" description="WD" evidence="3">
    <location>
        <begin position="842"/>
        <end position="883"/>
    </location>
</feature>
<feature type="repeat" description="WD" evidence="3">
    <location>
        <begin position="799"/>
        <end position="840"/>
    </location>
</feature>
<dbReference type="InterPro" id="IPR007111">
    <property type="entry name" value="NACHT_NTPase"/>
</dbReference>
<dbReference type="Proteomes" id="UP000602905">
    <property type="component" value="Unassembled WGS sequence"/>
</dbReference>
<evidence type="ECO:0000313" key="5">
    <source>
        <dbReference type="EMBL" id="KAF8691629.1"/>
    </source>
</evidence>
<dbReference type="OrthoDB" id="2658414at2759"/>
<feature type="repeat" description="WD" evidence="3">
    <location>
        <begin position="1103"/>
        <end position="1144"/>
    </location>
</feature>
<feature type="repeat" description="WD" evidence="3">
    <location>
        <begin position="1321"/>
        <end position="1353"/>
    </location>
</feature>
<dbReference type="Pfam" id="PF00400">
    <property type="entry name" value="WD40"/>
    <property type="match status" value="10"/>
</dbReference>
<dbReference type="InterPro" id="IPR011047">
    <property type="entry name" value="Quinoprotein_ADH-like_sf"/>
</dbReference>
<dbReference type="SUPFAM" id="SSF50978">
    <property type="entry name" value="WD40 repeat-like"/>
    <property type="match status" value="1"/>
</dbReference>
<feature type="repeat" description="WD" evidence="3">
    <location>
        <begin position="1278"/>
        <end position="1319"/>
    </location>
</feature>
<evidence type="ECO:0000313" key="6">
    <source>
        <dbReference type="Proteomes" id="UP000602905"/>
    </source>
</evidence>
<feature type="repeat" description="WD" evidence="3">
    <location>
        <begin position="1146"/>
        <end position="1187"/>
    </location>
</feature>
<dbReference type="InterPro" id="IPR015943">
    <property type="entry name" value="WD40/YVTN_repeat-like_dom_sf"/>
</dbReference>
<feature type="domain" description="NACHT" evidence="4">
    <location>
        <begin position="233"/>
        <end position="378"/>
    </location>
</feature>
<dbReference type="InterPro" id="IPR019775">
    <property type="entry name" value="WD40_repeat_CS"/>
</dbReference>
<feature type="repeat" description="WD" evidence="3">
    <location>
        <begin position="1190"/>
        <end position="1231"/>
    </location>
</feature>
<feature type="repeat" description="WD" evidence="3">
    <location>
        <begin position="1016"/>
        <end position="1057"/>
    </location>
</feature>
<evidence type="ECO:0000256" key="1">
    <source>
        <dbReference type="ARBA" id="ARBA00022574"/>
    </source>
</evidence>
<dbReference type="InterPro" id="IPR020472">
    <property type="entry name" value="WD40_PAC1"/>
</dbReference>
<accession>A0A8H7HJG6</accession>
<evidence type="ECO:0000256" key="3">
    <source>
        <dbReference type="PROSITE-ProRule" id="PRU00221"/>
    </source>
</evidence>
<dbReference type="SMART" id="SM00320">
    <property type="entry name" value="WD40"/>
    <property type="match status" value="14"/>
</dbReference>
<dbReference type="SUPFAM" id="SSF52540">
    <property type="entry name" value="P-loop containing nucleoside triphosphate hydrolases"/>
    <property type="match status" value="1"/>
</dbReference>
<feature type="non-terminal residue" evidence="5">
    <location>
        <position position="1446"/>
    </location>
</feature>
<gene>
    <name evidence="5" type="ORF">RHS03_08737</name>
</gene>
<dbReference type="Pfam" id="PF24883">
    <property type="entry name" value="NPHP3_N"/>
    <property type="match status" value="1"/>
</dbReference>
<dbReference type="CDD" id="cd00200">
    <property type="entry name" value="WD40"/>
    <property type="match status" value="2"/>
</dbReference>
<proteinExistence type="predicted"/>
<dbReference type="PROSITE" id="PS50294">
    <property type="entry name" value="WD_REPEATS_REGION"/>
    <property type="match status" value="11"/>
</dbReference>
<feature type="repeat" description="WD" evidence="3">
    <location>
        <begin position="930"/>
        <end position="971"/>
    </location>
</feature>
<dbReference type="PROSITE" id="PS00678">
    <property type="entry name" value="WD_REPEATS_1"/>
    <property type="match status" value="3"/>
</dbReference>
<dbReference type="PANTHER" id="PTHR19848:SF8">
    <property type="entry name" value="F-BOX AND WD REPEAT DOMAIN CONTAINING 7"/>
    <property type="match status" value="1"/>
</dbReference>
<dbReference type="SUPFAM" id="SSF50998">
    <property type="entry name" value="Quinoprotein alcohol dehydrogenase-like"/>
    <property type="match status" value="1"/>
</dbReference>
<dbReference type="PANTHER" id="PTHR19848">
    <property type="entry name" value="WD40 REPEAT PROTEIN"/>
    <property type="match status" value="1"/>
</dbReference>
<keyword evidence="1 3" id="KW-0853">WD repeat</keyword>
<sequence>MASQDEGTSLGAYRRRKKNEIVARITSHGALDPSSTMLSAIQTLTGTLKRLHSASEVFPPLHAAIGGLLDCVEHIELSSKNHSEMKALARRLSSLVERLHQYIQEAKSSEVSELLGAIAMSMQEQVVIIRSKQDHRTARHLRNAEQDEEEILQAYRYMAETLEDIKTEASLKTWNAVGELLTNTRLANLSPVNSGVHNSLLSHDMGRRACTQNTRLNILLELDQWSLDRNKPNVFWMNGMPGTGKTTIAYTFAECLKARGALVASFFCTRTSDECRDVGRIIPTIAYQLALYSPPFRSALLRVLKQEPDIKSQPIDSQCERLIKDPLSRVKNTMPEGLVVIIDALDECSNTNGVRTILDVLFRITPTLPLKFFVTSRPEPDIRHRIEAQSDLNRSMCVLHEIEKSLVEADIELYFREELGNQVSEGDLIKLVKLSENLFIYAATAIRYIRPTRTMVDQDRLEAFLKSFMDKFYTGILDTAVHHSTKNKEEQDQTLAMVWTAICIREPVDIDTLAALAGIEATKANILLQSLYSVLRVSQTTNMITTLHASFPDFMFDEARSANFYCNEAKHSQLLAERCFLVMEDQLRFNICSLETSFIPDSEVQDLEARIAKSISPTLSYVGHHWGDHVVKSAPCDTVRKGLEEFLSHRLLFWMEVLSLKRTLDKGMSMLSALKPWVMVEDKSSDLRKLLTNSRSFVSNYAAGSVSQSTPHIYTSALAFCHHSSSVYKQYWSRTRKLLSLQGTAMERSQTALLATWQMHSEAVSLAFSPDRSRFAIVFGDGTVNVFHAHNGMIASGPLEGHTSNVSCAAFSPNESILVSGSDDGTILVRDAQIDSRTYDVINGHDRVVTSVSISPDGKHILSGSYDRTTRMWDSRNSSLIPNSIKWHPSWVVCTAFSPDGKHIVCGLYSYQCPIVVYDASTNETLPFPFDAHQSPVFAIAFSPNSKHLVTGHESGCLRVWSLQDGTATHSPAKVHNDRITSIGFSPLGDKLVTTSYDRCVYIWDAENGYSNPRLLATHDNRDYSAAFSPNGTRVASCSRGRTVKMWNVLHSTSPHTSHQDAPIKGVWSVVISPDGSRIAAVGQDKAIYMFNTRDGTPALRPLIAHTDEINSVAFSLDGRHLASGGGDKCICLWDATSGKLLSGPFAGHEKRIWSVSFSPDSKHVVSASWDKTIRMWDVGNGTLVLTGMVGTHDGKVYSAAFSPDGKHIVSGCDDREIRIWDSQTLSLVFDPFRSQQHKGPILSVTFSPDGRFIASGSDDGTICIFDSHSGELVLGPLKAHQGLVMSVVFSSDGNHILSGSADGRVGVWRVEDGAPACEPLKGHQGRINSVACSPDGAYIVSGSSDSTIRVWKTPGKNILCDLSRSASLTSDHREPHRAIAGGLTIDSDGWARNRDSRLVFWVPSDLRKLFPRPETVYTIGPEGTLRADYSKPLSLGDEWQRCFAG</sequence>
<feature type="repeat" description="WD" evidence="3">
    <location>
        <begin position="1235"/>
        <end position="1276"/>
    </location>
</feature>
<evidence type="ECO:0000259" key="4">
    <source>
        <dbReference type="PROSITE" id="PS50837"/>
    </source>
</evidence>
<dbReference type="InterPro" id="IPR027417">
    <property type="entry name" value="P-loop_NTPase"/>
</dbReference>
<dbReference type="PROSITE" id="PS50082">
    <property type="entry name" value="WD_REPEATS_2"/>
    <property type="match status" value="11"/>
</dbReference>
<dbReference type="Gene3D" id="3.40.50.300">
    <property type="entry name" value="P-loop containing nucleotide triphosphate hydrolases"/>
    <property type="match status" value="1"/>
</dbReference>
<comment type="caution">
    <text evidence="5">The sequence shown here is derived from an EMBL/GenBank/DDBJ whole genome shotgun (WGS) entry which is preliminary data.</text>
</comment>
<protein>
    <submittedName>
        <fullName evidence="5">WD domain, G-beta repeat</fullName>
    </submittedName>
</protein>
<evidence type="ECO:0000256" key="2">
    <source>
        <dbReference type="ARBA" id="ARBA00022737"/>
    </source>
</evidence>
<dbReference type="InterPro" id="IPR055442">
    <property type="entry name" value="Beta-prop_EML-like_2nd"/>
</dbReference>
<dbReference type="PROSITE" id="PS50837">
    <property type="entry name" value="NACHT"/>
    <property type="match status" value="1"/>
</dbReference>
<dbReference type="InterPro" id="IPR036322">
    <property type="entry name" value="WD40_repeat_dom_sf"/>
</dbReference>
<dbReference type="Gene3D" id="2.130.10.10">
    <property type="entry name" value="YVTN repeat-like/Quinoprotein amine dehydrogenase"/>
    <property type="match status" value="5"/>
</dbReference>
<dbReference type="InterPro" id="IPR056884">
    <property type="entry name" value="NPHP3-like_N"/>
</dbReference>
<dbReference type="PRINTS" id="PR00320">
    <property type="entry name" value="GPROTEINBRPT"/>
</dbReference>
<feature type="repeat" description="WD" evidence="3">
    <location>
        <begin position="973"/>
        <end position="1014"/>
    </location>
</feature>
<dbReference type="Pfam" id="PF23414">
    <property type="entry name" value="Beta-prop_EML_2"/>
    <property type="match status" value="1"/>
</dbReference>
<organism evidence="5 6">
    <name type="scientific">Rhizoctonia solani</name>
    <dbReference type="NCBI Taxonomy" id="456999"/>
    <lineage>
        <taxon>Eukaryota</taxon>
        <taxon>Fungi</taxon>
        <taxon>Dikarya</taxon>
        <taxon>Basidiomycota</taxon>
        <taxon>Agaricomycotina</taxon>
        <taxon>Agaricomycetes</taxon>
        <taxon>Cantharellales</taxon>
        <taxon>Ceratobasidiaceae</taxon>
        <taxon>Rhizoctonia</taxon>
    </lineage>
</organism>
<dbReference type="EMBL" id="JACYCD010000558">
    <property type="protein sequence ID" value="KAF8691629.1"/>
    <property type="molecule type" value="Genomic_DNA"/>
</dbReference>
<name>A0A8H7HJG6_9AGAM</name>